<name>T1K0L2_TETUR</name>
<keyword evidence="6" id="KW-0804">Transcription</keyword>
<keyword evidence="1" id="KW-0217">Developmental protein</keyword>
<sequence>MAEPSVYLISPPASSISNFSPLPSTSPSLLSSPFSPLSSCSSSSSSSYSFHGTTITSSLNSSSSSMGPTRPFRELSLTPLIPYTQSPLTISSLNHQPLTPSSTSMFDSMMGDNEDDEDDDLDEEISIMVKEEQQKSFNNIINNNNNIKSDHGNCNNSDKRSKGTKTRRTRARSPTLVNKLKRNRRVKANDRERNRMHSLNQALETLRKILPTASEDTKLTKIETLRYAHNYIWALSETIRLLDSTSVARIFARTLFNGTKSTCASFELISYEYLTLNPFFFIYIFFFTIHLHLPINRSDIFHNWCFIFAFQLKRLLIISLGLRGVTSYYFTGLLSNSPETRALFSLFIKGSEIFKIIFKLTNDHHCTCFDKCFLNTFIWCHGRALMISVVETLGLVELDMACEVICLALGAVPSSEQRSRFLAIGLADNTVRVDSLDPNDCLTPLSHNAVPAPPEFWQILLGLKNR</sequence>
<dbReference type="GO" id="GO:0061564">
    <property type="term" value="P:axon development"/>
    <property type="evidence" value="ECO:0007669"/>
    <property type="project" value="TreeGrafter"/>
</dbReference>
<keyword evidence="9" id="KW-1133">Transmembrane helix</keyword>
<dbReference type="STRING" id="32264.T1K0L2"/>
<dbReference type="EMBL" id="CAEY01001143">
    <property type="status" value="NOT_ANNOTATED_CDS"/>
    <property type="molecule type" value="Genomic_DNA"/>
</dbReference>
<dbReference type="Pfam" id="PF00010">
    <property type="entry name" value="HLH"/>
    <property type="match status" value="1"/>
</dbReference>
<evidence type="ECO:0000256" key="7">
    <source>
        <dbReference type="ARBA" id="ARBA00023242"/>
    </source>
</evidence>
<dbReference type="InterPro" id="IPR015943">
    <property type="entry name" value="WD40/YVTN_repeat-like_dom_sf"/>
</dbReference>
<evidence type="ECO:0000256" key="4">
    <source>
        <dbReference type="ARBA" id="ARBA00023015"/>
    </source>
</evidence>
<dbReference type="FunFam" id="4.10.280.10:FF:000006">
    <property type="entry name" value="Neurogenic differentiation factor"/>
    <property type="match status" value="1"/>
</dbReference>
<keyword evidence="5" id="KW-0238">DNA-binding</keyword>
<proteinExistence type="predicted"/>
<feature type="transmembrane region" description="Helical" evidence="9">
    <location>
        <begin position="305"/>
        <end position="330"/>
    </location>
</feature>
<feature type="transmembrane region" description="Helical" evidence="9">
    <location>
        <begin position="273"/>
        <end position="293"/>
    </location>
</feature>
<dbReference type="GO" id="GO:0005634">
    <property type="term" value="C:nucleus"/>
    <property type="evidence" value="ECO:0007669"/>
    <property type="project" value="TreeGrafter"/>
</dbReference>
<evidence type="ECO:0000313" key="12">
    <source>
        <dbReference type="Proteomes" id="UP000015104"/>
    </source>
</evidence>
<feature type="region of interest" description="Disordered" evidence="8">
    <location>
        <begin position="1"/>
        <end position="39"/>
    </location>
</feature>
<dbReference type="Proteomes" id="UP000015104">
    <property type="component" value="Unassembled WGS sequence"/>
</dbReference>
<protein>
    <recommendedName>
        <fullName evidence="10">BHLH domain-containing protein</fullName>
    </recommendedName>
</protein>
<accession>T1K0L2</accession>
<evidence type="ECO:0000256" key="6">
    <source>
        <dbReference type="ARBA" id="ARBA00023163"/>
    </source>
</evidence>
<feature type="region of interest" description="Disordered" evidence="8">
    <location>
        <begin position="144"/>
        <end position="173"/>
    </location>
</feature>
<keyword evidence="7" id="KW-0539">Nucleus</keyword>
<dbReference type="GO" id="GO:0045944">
    <property type="term" value="P:positive regulation of transcription by RNA polymerase II"/>
    <property type="evidence" value="ECO:0007669"/>
    <property type="project" value="TreeGrafter"/>
</dbReference>
<keyword evidence="9" id="KW-0812">Transmembrane</keyword>
<evidence type="ECO:0000256" key="3">
    <source>
        <dbReference type="ARBA" id="ARBA00022902"/>
    </source>
</evidence>
<keyword evidence="2" id="KW-0221">Differentiation</keyword>
<dbReference type="SMART" id="SM00353">
    <property type="entry name" value="HLH"/>
    <property type="match status" value="1"/>
</dbReference>
<keyword evidence="9" id="KW-0472">Membrane</keyword>
<dbReference type="GO" id="GO:0046983">
    <property type="term" value="F:protein dimerization activity"/>
    <property type="evidence" value="ECO:0007669"/>
    <property type="project" value="InterPro"/>
</dbReference>
<dbReference type="Gene3D" id="2.130.10.10">
    <property type="entry name" value="YVTN repeat-like/Quinoprotein amine dehydrogenase"/>
    <property type="match status" value="1"/>
</dbReference>
<keyword evidence="3" id="KW-0524">Neurogenesis</keyword>
<reference evidence="12" key="1">
    <citation type="submission" date="2011-08" db="EMBL/GenBank/DDBJ databases">
        <authorList>
            <person name="Rombauts S."/>
        </authorList>
    </citation>
    <scope>NUCLEOTIDE SEQUENCE</scope>
    <source>
        <strain evidence="12">London</strain>
    </source>
</reference>
<dbReference type="SUPFAM" id="SSF47459">
    <property type="entry name" value="HLH, helix-loop-helix DNA-binding domain"/>
    <property type="match status" value="1"/>
</dbReference>
<dbReference type="InterPro" id="IPR050359">
    <property type="entry name" value="bHLH_transcription_factors"/>
</dbReference>
<evidence type="ECO:0000256" key="9">
    <source>
        <dbReference type="SAM" id="Phobius"/>
    </source>
</evidence>
<dbReference type="GO" id="GO:0007423">
    <property type="term" value="P:sensory organ development"/>
    <property type="evidence" value="ECO:0007669"/>
    <property type="project" value="TreeGrafter"/>
</dbReference>
<feature type="domain" description="BHLH" evidence="10">
    <location>
        <begin position="183"/>
        <end position="235"/>
    </location>
</feature>
<evidence type="ECO:0000313" key="11">
    <source>
        <dbReference type="EnsemblMetazoa" id="tetur03g08190.1"/>
    </source>
</evidence>
<dbReference type="PANTHER" id="PTHR19290">
    <property type="entry name" value="BASIC HELIX-LOOP-HELIX PROTEIN NEUROGENIN-RELATED"/>
    <property type="match status" value="1"/>
</dbReference>
<dbReference type="eggNOG" id="KOG3898">
    <property type="taxonomic scope" value="Eukaryota"/>
</dbReference>
<evidence type="ECO:0000256" key="1">
    <source>
        <dbReference type="ARBA" id="ARBA00022473"/>
    </source>
</evidence>
<evidence type="ECO:0000256" key="8">
    <source>
        <dbReference type="SAM" id="MobiDB-lite"/>
    </source>
</evidence>
<dbReference type="AlphaFoldDB" id="T1K0L2"/>
<feature type="compositionally biased region" description="Low complexity" evidence="8">
    <location>
        <begin position="17"/>
        <end position="39"/>
    </location>
</feature>
<keyword evidence="12" id="KW-1185">Reference proteome</keyword>
<keyword evidence="4" id="KW-0805">Transcription regulation</keyword>
<dbReference type="EnsemblMetazoa" id="tetur03g08190.1">
    <property type="protein sequence ID" value="tetur03g08190.1"/>
    <property type="gene ID" value="tetur03g08190"/>
</dbReference>
<dbReference type="GO" id="GO:0070888">
    <property type="term" value="F:E-box binding"/>
    <property type="evidence" value="ECO:0007669"/>
    <property type="project" value="TreeGrafter"/>
</dbReference>
<dbReference type="InterPro" id="IPR011598">
    <property type="entry name" value="bHLH_dom"/>
</dbReference>
<evidence type="ECO:0000256" key="5">
    <source>
        <dbReference type="ARBA" id="ARBA00023125"/>
    </source>
</evidence>
<dbReference type="Gene3D" id="4.10.280.10">
    <property type="entry name" value="Helix-loop-helix DNA-binding domain"/>
    <property type="match status" value="1"/>
</dbReference>
<evidence type="ECO:0000259" key="10">
    <source>
        <dbReference type="PROSITE" id="PS50888"/>
    </source>
</evidence>
<feature type="compositionally biased region" description="Basic residues" evidence="8">
    <location>
        <begin position="162"/>
        <end position="171"/>
    </location>
</feature>
<organism evidence="11 12">
    <name type="scientific">Tetranychus urticae</name>
    <name type="common">Two-spotted spider mite</name>
    <dbReference type="NCBI Taxonomy" id="32264"/>
    <lineage>
        <taxon>Eukaryota</taxon>
        <taxon>Metazoa</taxon>
        <taxon>Ecdysozoa</taxon>
        <taxon>Arthropoda</taxon>
        <taxon>Chelicerata</taxon>
        <taxon>Arachnida</taxon>
        <taxon>Acari</taxon>
        <taxon>Acariformes</taxon>
        <taxon>Trombidiformes</taxon>
        <taxon>Prostigmata</taxon>
        <taxon>Eleutherengona</taxon>
        <taxon>Raphignathae</taxon>
        <taxon>Tetranychoidea</taxon>
        <taxon>Tetranychidae</taxon>
        <taxon>Tetranychus</taxon>
    </lineage>
</organism>
<dbReference type="GO" id="GO:0000981">
    <property type="term" value="F:DNA-binding transcription factor activity, RNA polymerase II-specific"/>
    <property type="evidence" value="ECO:0007669"/>
    <property type="project" value="TreeGrafter"/>
</dbReference>
<dbReference type="InterPro" id="IPR036638">
    <property type="entry name" value="HLH_DNA-bd_sf"/>
</dbReference>
<dbReference type="PROSITE" id="PS50888">
    <property type="entry name" value="BHLH"/>
    <property type="match status" value="1"/>
</dbReference>
<reference evidence="11" key="2">
    <citation type="submission" date="2015-06" db="UniProtKB">
        <authorList>
            <consortium name="EnsemblMetazoa"/>
        </authorList>
    </citation>
    <scope>IDENTIFICATION</scope>
</reference>
<dbReference type="HOGENOM" id="CLU_067937_0_0_1"/>
<dbReference type="PANTHER" id="PTHR19290:SF163">
    <property type="entry name" value="BASIC HELIX-LOOP-HELIX NEURAL TRANSCRIPTION FACTOR TAP"/>
    <property type="match status" value="1"/>
</dbReference>
<evidence type="ECO:0000256" key="2">
    <source>
        <dbReference type="ARBA" id="ARBA00022782"/>
    </source>
</evidence>